<keyword evidence="1" id="KW-1133">Transmembrane helix</keyword>
<dbReference type="EMBL" id="CP138858">
    <property type="protein sequence ID" value="WPJ94674.1"/>
    <property type="molecule type" value="Genomic_DNA"/>
</dbReference>
<name>A0ABZ0RHE3_9BACT</name>
<feature type="transmembrane region" description="Helical" evidence="1">
    <location>
        <begin position="640"/>
        <end position="660"/>
    </location>
</feature>
<dbReference type="Pfam" id="PF11992">
    <property type="entry name" value="TgpA_N"/>
    <property type="match status" value="1"/>
</dbReference>
<dbReference type="Pfam" id="PF01841">
    <property type="entry name" value="Transglut_core"/>
    <property type="match status" value="1"/>
</dbReference>
<dbReference type="PANTHER" id="PTHR42736:SF1">
    <property type="entry name" value="PROTEIN-GLUTAMINE GAMMA-GLUTAMYLTRANSFERASE"/>
    <property type="match status" value="1"/>
</dbReference>
<dbReference type="InterPro" id="IPR052901">
    <property type="entry name" value="Bact_TGase-like"/>
</dbReference>
<keyword evidence="4" id="KW-1185">Reference proteome</keyword>
<feature type="transmembrane region" description="Helical" evidence="1">
    <location>
        <begin position="16"/>
        <end position="33"/>
    </location>
</feature>
<feature type="transmembrane region" description="Helical" evidence="1">
    <location>
        <begin position="90"/>
        <end position="107"/>
    </location>
</feature>
<dbReference type="SMART" id="SM00460">
    <property type="entry name" value="TGc"/>
    <property type="match status" value="1"/>
</dbReference>
<keyword evidence="1" id="KW-0472">Membrane</keyword>
<feature type="transmembrane region" description="Helical" evidence="1">
    <location>
        <begin position="67"/>
        <end position="84"/>
    </location>
</feature>
<dbReference type="SUPFAM" id="SSF54001">
    <property type="entry name" value="Cysteine proteinases"/>
    <property type="match status" value="1"/>
</dbReference>
<dbReference type="InterPro" id="IPR021878">
    <property type="entry name" value="TgpA_N"/>
</dbReference>
<dbReference type="InterPro" id="IPR002931">
    <property type="entry name" value="Transglutaminase-like"/>
</dbReference>
<dbReference type="RefSeq" id="WP_319831590.1">
    <property type="nucleotide sequence ID" value="NZ_CP138858.1"/>
</dbReference>
<dbReference type="InterPro" id="IPR038765">
    <property type="entry name" value="Papain-like_cys_pep_sf"/>
</dbReference>
<protein>
    <submittedName>
        <fullName evidence="3">DUF3488 and transglutaminase-like domain-containing protein</fullName>
    </submittedName>
</protein>
<evidence type="ECO:0000256" key="1">
    <source>
        <dbReference type="SAM" id="Phobius"/>
    </source>
</evidence>
<feature type="transmembrane region" description="Helical" evidence="1">
    <location>
        <begin position="142"/>
        <end position="159"/>
    </location>
</feature>
<evidence type="ECO:0000259" key="2">
    <source>
        <dbReference type="SMART" id="SM00460"/>
    </source>
</evidence>
<dbReference type="Gene3D" id="3.10.620.30">
    <property type="match status" value="1"/>
</dbReference>
<feature type="transmembrane region" description="Helical" evidence="1">
    <location>
        <begin position="119"/>
        <end position="136"/>
    </location>
</feature>
<reference evidence="3 4" key="1">
    <citation type="submission" date="2023-11" db="EMBL/GenBank/DDBJ databases">
        <title>Coraliomargarita sp. nov., isolated from marine algae.</title>
        <authorList>
            <person name="Lee J.K."/>
            <person name="Baek J.H."/>
            <person name="Kim J.M."/>
            <person name="Choi D.G."/>
            <person name="Jeon C.O."/>
        </authorList>
    </citation>
    <scope>NUCLEOTIDE SEQUENCE [LARGE SCALE GENOMIC DNA]</scope>
    <source>
        <strain evidence="3 4">J2-16</strain>
    </source>
</reference>
<feature type="transmembrane region" description="Helical" evidence="1">
    <location>
        <begin position="39"/>
        <end position="60"/>
    </location>
</feature>
<proteinExistence type="predicted"/>
<gene>
    <name evidence="3" type="ORF">SH580_14665</name>
</gene>
<feature type="domain" description="Transglutaminase-like" evidence="2">
    <location>
        <begin position="479"/>
        <end position="551"/>
    </location>
</feature>
<evidence type="ECO:0000313" key="3">
    <source>
        <dbReference type="EMBL" id="WPJ94674.1"/>
    </source>
</evidence>
<keyword evidence="1" id="KW-0812">Transmembrane</keyword>
<accession>A0ABZ0RHE3</accession>
<evidence type="ECO:0000313" key="4">
    <source>
        <dbReference type="Proteomes" id="UP001324993"/>
    </source>
</evidence>
<organism evidence="3 4">
    <name type="scientific">Coraliomargarita algicola</name>
    <dbReference type="NCBI Taxonomy" id="3092156"/>
    <lineage>
        <taxon>Bacteria</taxon>
        <taxon>Pseudomonadati</taxon>
        <taxon>Verrucomicrobiota</taxon>
        <taxon>Opitutia</taxon>
        <taxon>Puniceicoccales</taxon>
        <taxon>Coraliomargaritaceae</taxon>
        <taxon>Coraliomargarita</taxon>
    </lineage>
</organism>
<feature type="transmembrane region" description="Helical" evidence="1">
    <location>
        <begin position="192"/>
        <end position="213"/>
    </location>
</feature>
<dbReference type="PANTHER" id="PTHR42736">
    <property type="entry name" value="PROTEIN-GLUTAMINE GAMMA-GLUTAMYLTRANSFERASE"/>
    <property type="match status" value="1"/>
</dbReference>
<sequence length="728" mass="82994">MANKQVRLSTEELHELKQLMGALLAMLSFWSLFSLDVESMSMLLLGGAVALVAFCCPRWVARIPTLVWRWAGPVMLLLIGTDFILNIPEFIPPLVRMVVLLIIYRMLAPRNLREDKQVILLCLFCVVISGVLTVSLLFAVQILLFAPLAMALLFVICLLDRGKEAKPHVIDWEQFQWSSFIRRVWRVLDLRIILLCAAMFALVVAVSSLLFILTPRFDFNRAIPFLELSTQARSGFSEDVRLGDVSEIQEDNSVALRIDLPGMEAVSAAPYWRMLVLDKYSDGRFRVSHSLRAKPFRIFEERRELSSTALPLSQRRGELWTFYMEGGISRYLPLPGDYGLLRFQKLQNIEWVPEVKVLGLDSVGQNVFSYQVEDLKFNSRFAAGERERAILDSLPLEVESPVEGEEERLAYPLTTLELSMSAPSKDVLGVINQEISGGAELNAADYSRATTSYLWQHFAYSLMPDIEWFMGNDPIVSWLESGSQGHCELFAGAFILLAREAGFPARMVVGYAGGSWNTLEDYFVVRNRDAHAWVEIYDAEDQSWLRVDPTPGRGSSDPEMMVQGSMAFDSGWSAWVDSLRIQWYRRVVNFEQKDQVELAATLKDVLLDYYVAFKEGLSRWGLRLKSWLLHPLKLGSLRPLAMLMVGIVVLGAVWRGRYWLLGLLYRFLRRPKALDPVRRQAGRYMIRLKAKGIETEVMAELQALRFGPEQSLRVAKPVFIRARRALKR</sequence>
<dbReference type="Proteomes" id="UP001324993">
    <property type="component" value="Chromosome"/>
</dbReference>